<dbReference type="Pfam" id="PF00270">
    <property type="entry name" value="DEAD"/>
    <property type="match status" value="1"/>
</dbReference>
<dbReference type="RefSeq" id="XP_018329159.1">
    <property type="nucleotide sequence ID" value="XM_018473657.2"/>
</dbReference>
<dbReference type="AlphaFoldDB" id="A0A1W4WZ87"/>
<dbReference type="GO" id="GO:0005524">
    <property type="term" value="F:ATP binding"/>
    <property type="evidence" value="ECO:0007669"/>
    <property type="project" value="UniProtKB-KW"/>
</dbReference>
<evidence type="ECO:0000256" key="12">
    <source>
        <dbReference type="ARBA" id="ARBA00044542"/>
    </source>
</evidence>
<dbReference type="PROSITE" id="PS51192">
    <property type="entry name" value="HELICASE_ATP_BIND_1"/>
    <property type="match status" value="1"/>
</dbReference>
<dbReference type="GO" id="GO:0003677">
    <property type="term" value="F:DNA binding"/>
    <property type="evidence" value="ECO:0007669"/>
    <property type="project" value="UniProtKB-KW"/>
</dbReference>
<dbReference type="GO" id="GO:0005737">
    <property type="term" value="C:cytoplasm"/>
    <property type="evidence" value="ECO:0007669"/>
    <property type="project" value="TreeGrafter"/>
</dbReference>
<dbReference type="NCBIfam" id="TIGR00614">
    <property type="entry name" value="recQ_fam"/>
    <property type="match status" value="1"/>
</dbReference>
<dbReference type="SMART" id="SM00490">
    <property type="entry name" value="HELICc"/>
    <property type="match status" value="1"/>
</dbReference>
<dbReference type="InterPro" id="IPR004589">
    <property type="entry name" value="DNA_helicase_ATP-dep_RecQ"/>
</dbReference>
<dbReference type="GO" id="GO:0005634">
    <property type="term" value="C:nucleus"/>
    <property type="evidence" value="ECO:0007669"/>
    <property type="project" value="UniProtKB-SubCell"/>
</dbReference>
<dbReference type="CDD" id="cd17920">
    <property type="entry name" value="DEXHc_RecQ"/>
    <property type="match status" value="1"/>
</dbReference>
<dbReference type="Gene3D" id="1.10.10.10">
    <property type="entry name" value="Winged helix-like DNA-binding domain superfamily/Winged helix DNA-binding domain"/>
    <property type="match status" value="1"/>
</dbReference>
<evidence type="ECO:0000256" key="5">
    <source>
        <dbReference type="ARBA" id="ARBA00022806"/>
    </source>
</evidence>
<dbReference type="Pfam" id="PF00271">
    <property type="entry name" value="Helicase_C"/>
    <property type="match status" value="1"/>
</dbReference>
<dbReference type="GO" id="GO:0006260">
    <property type="term" value="P:DNA replication"/>
    <property type="evidence" value="ECO:0007669"/>
    <property type="project" value="InterPro"/>
</dbReference>
<feature type="domain" description="Helicase C-terminal" evidence="19">
    <location>
        <begin position="538"/>
        <end position="684"/>
    </location>
</feature>
<evidence type="ECO:0000259" key="18">
    <source>
        <dbReference type="PROSITE" id="PS51192"/>
    </source>
</evidence>
<accession>A0A1W4WZ87</accession>
<dbReference type="KEGG" id="apln:108739655"/>
<feature type="compositionally biased region" description="Polar residues" evidence="16">
    <location>
        <begin position="154"/>
        <end position="189"/>
    </location>
</feature>
<dbReference type="PROSITE" id="PS50967">
    <property type="entry name" value="HRDC"/>
    <property type="match status" value="1"/>
</dbReference>
<dbReference type="InterPro" id="IPR010997">
    <property type="entry name" value="HRDC-like_sf"/>
</dbReference>
<keyword evidence="6" id="KW-0067">ATP-binding</keyword>
<dbReference type="OrthoDB" id="10261556at2759"/>
<name>A0A1W4WZ87_AGRPL</name>
<dbReference type="GO" id="GO:0009378">
    <property type="term" value="F:four-way junction helicase activity"/>
    <property type="evidence" value="ECO:0007669"/>
    <property type="project" value="TreeGrafter"/>
</dbReference>
<evidence type="ECO:0000313" key="21">
    <source>
        <dbReference type="RefSeq" id="XP_018329159.1"/>
    </source>
</evidence>
<keyword evidence="3" id="KW-0547">Nucleotide-binding</keyword>
<evidence type="ECO:0000256" key="6">
    <source>
        <dbReference type="ARBA" id="ARBA00022840"/>
    </source>
</evidence>
<evidence type="ECO:0000256" key="14">
    <source>
        <dbReference type="ARBA" id="ARBA00076065"/>
    </source>
</evidence>
<dbReference type="InParanoid" id="A0A1W4WZ87"/>
<comment type="catalytic activity">
    <reaction evidence="10">
        <text>Couples ATP hydrolysis with the unwinding of duplex DNA by translocating in the 3'-5' direction.</text>
        <dbReference type="EC" id="5.6.2.4"/>
    </reaction>
</comment>
<evidence type="ECO:0000313" key="20">
    <source>
        <dbReference type="Proteomes" id="UP000192223"/>
    </source>
</evidence>
<dbReference type="FunFam" id="3.40.50.300:FF:000296">
    <property type="entry name" value="ATP-dependent DNA helicase RecQ"/>
    <property type="match status" value="1"/>
</dbReference>
<dbReference type="GO" id="GO:0043138">
    <property type="term" value="F:3'-5' DNA helicase activity"/>
    <property type="evidence" value="ECO:0007669"/>
    <property type="project" value="UniProtKB-EC"/>
</dbReference>
<evidence type="ECO:0000259" key="17">
    <source>
        <dbReference type="PROSITE" id="PS50967"/>
    </source>
</evidence>
<dbReference type="PANTHER" id="PTHR13710">
    <property type="entry name" value="DNA HELICASE RECQ FAMILY MEMBER"/>
    <property type="match status" value="1"/>
</dbReference>
<dbReference type="InterPro" id="IPR001650">
    <property type="entry name" value="Helicase_C-like"/>
</dbReference>
<dbReference type="PROSITE" id="PS51194">
    <property type="entry name" value="HELICASE_CTER"/>
    <property type="match status" value="1"/>
</dbReference>
<dbReference type="Pfam" id="PF16124">
    <property type="entry name" value="RecQ_Zn_bind"/>
    <property type="match status" value="1"/>
</dbReference>
<evidence type="ECO:0000256" key="7">
    <source>
        <dbReference type="ARBA" id="ARBA00023125"/>
    </source>
</evidence>
<protein>
    <recommendedName>
        <fullName evidence="11">DNA 3'-5' helicase</fullName>
        <ecNumber evidence="11">5.6.2.4</ecNumber>
    </recommendedName>
    <alternativeName>
        <fullName evidence="14">Bloom syndrome protein homolog</fullName>
    </alternativeName>
    <alternativeName>
        <fullName evidence="12">DNA 3'-5' helicase BLM</fullName>
    </alternativeName>
    <alternativeName>
        <fullName evidence="15">RecQ helicase homolog</fullName>
    </alternativeName>
</protein>
<dbReference type="GO" id="GO:0005694">
    <property type="term" value="C:chromosome"/>
    <property type="evidence" value="ECO:0007669"/>
    <property type="project" value="TreeGrafter"/>
</dbReference>
<dbReference type="InterPro" id="IPR044876">
    <property type="entry name" value="HRDC_dom_sf"/>
</dbReference>
<dbReference type="Pfam" id="PF09382">
    <property type="entry name" value="RQC"/>
    <property type="match status" value="1"/>
</dbReference>
<dbReference type="EC" id="5.6.2.4" evidence="11"/>
<evidence type="ECO:0000256" key="8">
    <source>
        <dbReference type="ARBA" id="ARBA00023235"/>
    </source>
</evidence>
<evidence type="ECO:0000256" key="13">
    <source>
        <dbReference type="ARBA" id="ARBA00049360"/>
    </source>
</evidence>
<dbReference type="SUPFAM" id="SSF52540">
    <property type="entry name" value="P-loop containing nucleoside triphosphate hydrolases"/>
    <property type="match status" value="1"/>
</dbReference>
<dbReference type="GO" id="GO:0016787">
    <property type="term" value="F:hydrolase activity"/>
    <property type="evidence" value="ECO:0007669"/>
    <property type="project" value="UniProtKB-KW"/>
</dbReference>
<dbReference type="PROSITE" id="PS00690">
    <property type="entry name" value="DEAH_ATP_HELICASE"/>
    <property type="match status" value="1"/>
</dbReference>
<dbReference type="InterPro" id="IPR002121">
    <property type="entry name" value="HRDC_dom"/>
</dbReference>
<dbReference type="GO" id="GO:0000724">
    <property type="term" value="P:double-strand break repair via homologous recombination"/>
    <property type="evidence" value="ECO:0007669"/>
    <property type="project" value="TreeGrafter"/>
</dbReference>
<evidence type="ECO:0000256" key="4">
    <source>
        <dbReference type="ARBA" id="ARBA00022801"/>
    </source>
</evidence>
<dbReference type="PANTHER" id="PTHR13710:SF153">
    <property type="entry name" value="RECQ-LIKE DNA HELICASE BLM"/>
    <property type="match status" value="1"/>
</dbReference>
<dbReference type="InterPro" id="IPR014001">
    <property type="entry name" value="Helicase_ATP-bd"/>
</dbReference>
<dbReference type="InterPro" id="IPR036388">
    <property type="entry name" value="WH-like_DNA-bd_sf"/>
</dbReference>
<feature type="compositionally biased region" description="Basic residues" evidence="16">
    <location>
        <begin position="977"/>
        <end position="1006"/>
    </location>
</feature>
<feature type="region of interest" description="Disordered" evidence="16">
    <location>
        <begin position="129"/>
        <end position="197"/>
    </location>
</feature>
<evidence type="ECO:0000256" key="10">
    <source>
        <dbReference type="ARBA" id="ARBA00034617"/>
    </source>
</evidence>
<keyword evidence="9" id="KW-0539">Nucleus</keyword>
<keyword evidence="20" id="KW-1185">Reference proteome</keyword>
<dbReference type="GeneID" id="108739655"/>
<evidence type="ECO:0000256" key="9">
    <source>
        <dbReference type="ARBA" id="ARBA00023242"/>
    </source>
</evidence>
<evidence type="ECO:0000256" key="11">
    <source>
        <dbReference type="ARBA" id="ARBA00034808"/>
    </source>
</evidence>
<feature type="domain" description="Helicase ATP-binding" evidence="18">
    <location>
        <begin position="337"/>
        <end position="512"/>
    </location>
</feature>
<sequence>MDKPENIQKALEFVQVYVRVLENQIKYFNKIPESLLENIRSFEYTEYVKFKQLSRKFRKTYHDKYKRSLEKFNVKLSPTTQNSNKCFINDTQNVNSSLVTQNQESARTSVNELQLEDFVSLPLLSQIKMDNSQEKTDNNSSTTKSLSPKKCKNDSSQQFLNKTNTATESNSIKTNSSTPSKFTFKNSSSDQHKNQCGDSLASNQTNCKISSIKPNKFDCSTQLINSNDTVKSIGSSKLLINTTLNEAQASCSYKSEIEEVDMSLFENDFEIEEKISQTELNPKTQFYNNFPKLVLNETLKDCTAEFQKVYPHTDALHDSLHTMFGIQSFRPSQEEIINATLSQEDCFVLMPTGGGKSLCYQLPAILTPGVTIIISPLRALVSDQSDKLNALGVPTAHLCPELTKNYDESLVLSNLQEKEPPIKLLYLTPERLCSMNMKNILNGLYQRGKIARFVIDEAHCVSQWGHDFRPHYKQLSELRNFYPEVPIMCLTATATKSVRNDVILTLALRNVKCFTRSGNRPNIKYHILHKNPKTVVQDIADIIYKNFQNKSGIIYCFSRNDCEQVAEQLNSVNLKAEAYHAGMVSSVRQKKQTEWMQNKVKIIVATIAFGLGVDKPDVRFVIHHVIPSSVEAYYQESGRAGRDGQPAYSFLFYNSYDVRRIGGFIKLTQMSRPTTLLGSLNNLAQVQVFCENNIDCRRFLLLRHLDEPFDRKDCINNHQAICDNCLNYQRDSTMKDFTREAQDLVKIIKYLTFIDYKWTLMEISNVYKGVYKTPEDKQFSKAHALYGQGKEIPLADIYRILQELVQKEIVEEVAPGTGKFPICYVRVKDEKPFGTKIMLPVYKGPSSLTLPSHLECFENKDDDDAEKNPELPLNVTRRLKQECHEGLLDVCQKLAAEQGSRLSAIMNLTAIKEMAEKIPTTKEDFMKIEHVTENLFDKYGEKFMEVCKTYDAKIKQLQNESRKRQRPSETPTVASVKRAKYTRKKKGKRKTPKATKARTKARRSPKSKNYPSKTKYPVLHIT</sequence>
<proteinExistence type="inferred from homology"/>
<comment type="catalytic activity">
    <reaction evidence="13">
        <text>ATP + H2O = ADP + phosphate + H(+)</text>
        <dbReference type="Rhea" id="RHEA:13065"/>
        <dbReference type="ChEBI" id="CHEBI:15377"/>
        <dbReference type="ChEBI" id="CHEBI:15378"/>
        <dbReference type="ChEBI" id="CHEBI:30616"/>
        <dbReference type="ChEBI" id="CHEBI:43474"/>
        <dbReference type="ChEBI" id="CHEBI:456216"/>
    </reaction>
</comment>
<dbReference type="Gene3D" id="3.40.50.300">
    <property type="entry name" value="P-loop containing nucleotide triphosphate hydrolases"/>
    <property type="match status" value="2"/>
</dbReference>
<dbReference type="Gene3D" id="1.10.150.80">
    <property type="entry name" value="HRDC domain"/>
    <property type="match status" value="1"/>
</dbReference>
<keyword evidence="7" id="KW-0238">DNA-binding</keyword>
<dbReference type="InterPro" id="IPR002464">
    <property type="entry name" value="DNA/RNA_helicase_DEAH_CS"/>
</dbReference>
<dbReference type="Pfam" id="PF00570">
    <property type="entry name" value="HRDC"/>
    <property type="match status" value="1"/>
</dbReference>
<reference evidence="21" key="1">
    <citation type="submission" date="2025-08" db="UniProtKB">
        <authorList>
            <consortium name="RefSeq"/>
        </authorList>
    </citation>
    <scope>IDENTIFICATION</scope>
    <source>
        <tissue evidence="21">Entire body</tissue>
    </source>
</reference>
<feature type="domain" description="HRDC" evidence="17">
    <location>
        <begin position="877"/>
        <end position="957"/>
    </location>
</feature>
<evidence type="ECO:0000256" key="3">
    <source>
        <dbReference type="ARBA" id="ARBA00022741"/>
    </source>
</evidence>
<evidence type="ECO:0000259" key="19">
    <source>
        <dbReference type="PROSITE" id="PS51194"/>
    </source>
</evidence>
<dbReference type="InterPro" id="IPR027417">
    <property type="entry name" value="P-loop_NTPase"/>
</dbReference>
<gene>
    <name evidence="21" type="primary">LOC108739655</name>
</gene>
<evidence type="ECO:0000256" key="16">
    <source>
        <dbReference type="SAM" id="MobiDB-lite"/>
    </source>
</evidence>
<dbReference type="STRING" id="224129.A0A1W4WZ87"/>
<evidence type="ECO:0000256" key="2">
    <source>
        <dbReference type="ARBA" id="ARBA00005446"/>
    </source>
</evidence>
<dbReference type="SMART" id="SM00487">
    <property type="entry name" value="DEXDc"/>
    <property type="match status" value="1"/>
</dbReference>
<evidence type="ECO:0000256" key="1">
    <source>
        <dbReference type="ARBA" id="ARBA00004123"/>
    </source>
</evidence>
<comment type="similarity">
    <text evidence="2">Belongs to the helicase family. RecQ subfamily.</text>
</comment>
<evidence type="ECO:0000256" key="15">
    <source>
        <dbReference type="ARBA" id="ARBA00076271"/>
    </source>
</evidence>
<dbReference type="CDD" id="cd18794">
    <property type="entry name" value="SF2_C_RecQ"/>
    <property type="match status" value="1"/>
</dbReference>
<feature type="region of interest" description="Disordered" evidence="16">
    <location>
        <begin position="958"/>
        <end position="1022"/>
    </location>
</feature>
<keyword evidence="8" id="KW-0413">Isomerase</keyword>
<keyword evidence="5" id="KW-0347">Helicase</keyword>
<organism evidence="20 21">
    <name type="scientific">Agrilus planipennis</name>
    <name type="common">Emerald ash borer</name>
    <name type="synonym">Agrilus marcopoli</name>
    <dbReference type="NCBI Taxonomy" id="224129"/>
    <lineage>
        <taxon>Eukaryota</taxon>
        <taxon>Metazoa</taxon>
        <taxon>Ecdysozoa</taxon>
        <taxon>Arthropoda</taxon>
        <taxon>Hexapoda</taxon>
        <taxon>Insecta</taxon>
        <taxon>Pterygota</taxon>
        <taxon>Neoptera</taxon>
        <taxon>Endopterygota</taxon>
        <taxon>Coleoptera</taxon>
        <taxon>Polyphaga</taxon>
        <taxon>Elateriformia</taxon>
        <taxon>Buprestoidea</taxon>
        <taxon>Buprestidae</taxon>
        <taxon>Agrilinae</taxon>
        <taxon>Agrilus</taxon>
    </lineage>
</organism>
<dbReference type="SMART" id="SM00341">
    <property type="entry name" value="HRDC"/>
    <property type="match status" value="1"/>
</dbReference>
<dbReference type="SUPFAM" id="SSF47819">
    <property type="entry name" value="HRDC-like"/>
    <property type="match status" value="1"/>
</dbReference>
<keyword evidence="4" id="KW-0378">Hydrolase</keyword>
<dbReference type="InterPro" id="IPR032284">
    <property type="entry name" value="RecQ_Zn-bd"/>
</dbReference>
<dbReference type="GO" id="GO:0007131">
    <property type="term" value="P:reciprocal meiotic recombination"/>
    <property type="evidence" value="ECO:0007669"/>
    <property type="project" value="UniProtKB-ARBA"/>
</dbReference>
<dbReference type="InterPro" id="IPR018982">
    <property type="entry name" value="RQC_domain"/>
</dbReference>
<comment type="subcellular location">
    <subcellularLocation>
        <location evidence="1">Nucleus</location>
    </subcellularLocation>
</comment>
<dbReference type="Proteomes" id="UP000192223">
    <property type="component" value="Unplaced"/>
</dbReference>
<dbReference type="InterPro" id="IPR011545">
    <property type="entry name" value="DEAD/DEAH_box_helicase_dom"/>
</dbReference>
<dbReference type="FunFam" id="3.40.50.300:FF:000340">
    <property type="entry name" value="Bloom syndrome, RecQ helicase"/>
    <property type="match status" value="1"/>
</dbReference>